<dbReference type="PROSITE" id="PS50011">
    <property type="entry name" value="PROTEIN_KINASE_DOM"/>
    <property type="match status" value="1"/>
</dbReference>
<keyword evidence="3" id="KW-1185">Reference proteome</keyword>
<accession>A0ABD0UDY8</accession>
<organism evidence="2 3">
    <name type="scientific">Dendrobium thyrsiflorum</name>
    <name type="common">Pinecone-like raceme dendrobium</name>
    <name type="synonym">Orchid</name>
    <dbReference type="NCBI Taxonomy" id="117978"/>
    <lineage>
        <taxon>Eukaryota</taxon>
        <taxon>Viridiplantae</taxon>
        <taxon>Streptophyta</taxon>
        <taxon>Embryophyta</taxon>
        <taxon>Tracheophyta</taxon>
        <taxon>Spermatophyta</taxon>
        <taxon>Magnoliopsida</taxon>
        <taxon>Liliopsida</taxon>
        <taxon>Asparagales</taxon>
        <taxon>Orchidaceae</taxon>
        <taxon>Epidendroideae</taxon>
        <taxon>Malaxideae</taxon>
        <taxon>Dendrobiinae</taxon>
        <taxon>Dendrobium</taxon>
    </lineage>
</organism>
<proteinExistence type="predicted"/>
<comment type="caution">
    <text evidence="2">The sequence shown here is derived from an EMBL/GenBank/DDBJ whole genome shotgun (WGS) entry which is preliminary data.</text>
</comment>
<protein>
    <recommendedName>
        <fullName evidence="1">Protein kinase domain-containing protein</fullName>
    </recommendedName>
</protein>
<dbReference type="SUPFAM" id="SSF56112">
    <property type="entry name" value="Protein kinase-like (PK-like)"/>
    <property type="match status" value="1"/>
</dbReference>
<dbReference type="InterPro" id="IPR008271">
    <property type="entry name" value="Ser/Thr_kinase_AS"/>
</dbReference>
<dbReference type="Gene3D" id="1.10.510.10">
    <property type="entry name" value="Transferase(Phosphotransferase) domain 1"/>
    <property type="match status" value="1"/>
</dbReference>
<dbReference type="InterPro" id="IPR001245">
    <property type="entry name" value="Ser-Thr/Tyr_kinase_cat_dom"/>
</dbReference>
<dbReference type="Pfam" id="PF07714">
    <property type="entry name" value="PK_Tyr_Ser-Thr"/>
    <property type="match status" value="1"/>
</dbReference>
<dbReference type="PANTHER" id="PTHR23257">
    <property type="entry name" value="SERINE-THREONINE PROTEIN KINASE"/>
    <property type="match status" value="1"/>
</dbReference>
<dbReference type="InterPro" id="IPR011009">
    <property type="entry name" value="Kinase-like_dom_sf"/>
</dbReference>
<dbReference type="Proteomes" id="UP001552299">
    <property type="component" value="Unassembled WGS sequence"/>
</dbReference>
<dbReference type="AlphaFoldDB" id="A0ABD0UDY8"/>
<dbReference type="InterPro" id="IPR000719">
    <property type="entry name" value="Prot_kinase_dom"/>
</dbReference>
<evidence type="ECO:0000313" key="2">
    <source>
        <dbReference type="EMBL" id="KAL0910923.1"/>
    </source>
</evidence>
<feature type="domain" description="Protein kinase" evidence="1">
    <location>
        <begin position="1"/>
        <end position="211"/>
    </location>
</feature>
<dbReference type="PANTHER" id="PTHR23257:SF797">
    <property type="entry name" value="KINASE SUPERFAMILY WITH OCTICOSAPEPTIDE_PHOX_BEM1P DOMAIN-CONTAINING PROTEIN"/>
    <property type="match status" value="1"/>
</dbReference>
<sequence>MGQKSELDPDPFHKQVDLPSFFRLFCLLRLLASSQDTRPAPPPLPRAKTHGAKKEIGLPAAAGKQQNVFASAFICRLLDKRKCLLNAIDVTFGMEYLHDKKIIHFDLKSDNLLVNLRDSHQPICKVGDLRDLGLSKVKNSTLISSGNHCIDKLEQGLLNLVELVESVLQSPVRYSLSYFVQQIWVTQPLLCGFYCICLDHLIRWQDVCTKT</sequence>
<gene>
    <name evidence="2" type="ORF">M5K25_019019</name>
</gene>
<reference evidence="2 3" key="1">
    <citation type="journal article" date="2024" name="Plant Biotechnol. J.">
        <title>Dendrobium thyrsiflorum genome and its molecular insights into genes involved in important horticultural traits.</title>
        <authorList>
            <person name="Chen B."/>
            <person name="Wang J.Y."/>
            <person name="Zheng P.J."/>
            <person name="Li K.L."/>
            <person name="Liang Y.M."/>
            <person name="Chen X.F."/>
            <person name="Zhang C."/>
            <person name="Zhao X."/>
            <person name="He X."/>
            <person name="Zhang G.Q."/>
            <person name="Liu Z.J."/>
            <person name="Xu Q."/>
        </authorList>
    </citation>
    <scope>NUCLEOTIDE SEQUENCE [LARGE SCALE GENOMIC DNA]</scope>
    <source>
        <strain evidence="2">GZMU011</strain>
    </source>
</reference>
<evidence type="ECO:0000259" key="1">
    <source>
        <dbReference type="PROSITE" id="PS50011"/>
    </source>
</evidence>
<evidence type="ECO:0000313" key="3">
    <source>
        <dbReference type="Proteomes" id="UP001552299"/>
    </source>
</evidence>
<name>A0ABD0UDY8_DENTH</name>
<dbReference type="InterPro" id="IPR050167">
    <property type="entry name" value="Ser_Thr_protein_kinase"/>
</dbReference>
<dbReference type="EMBL" id="JANQDX010000015">
    <property type="protein sequence ID" value="KAL0910923.1"/>
    <property type="molecule type" value="Genomic_DNA"/>
</dbReference>
<dbReference type="PROSITE" id="PS00108">
    <property type="entry name" value="PROTEIN_KINASE_ST"/>
    <property type="match status" value="1"/>
</dbReference>